<accession>A0ACA9Y386</accession>
<evidence type="ECO:0000313" key="2">
    <source>
        <dbReference type="Proteomes" id="UP001152531"/>
    </source>
</evidence>
<reference evidence="1" key="1">
    <citation type="submission" date="2022-06" db="EMBL/GenBank/DDBJ databases">
        <authorList>
            <person name="Legras J.-L."/>
            <person name="Devillers H."/>
            <person name="Grondin C."/>
        </authorList>
    </citation>
    <scope>NUCLEOTIDE SEQUENCE</scope>
    <source>
        <strain evidence="1">CLIB 1444</strain>
    </source>
</reference>
<comment type="caution">
    <text evidence="1">The sequence shown here is derived from an EMBL/GenBank/DDBJ whole genome shotgun (WGS) entry which is preliminary data.</text>
</comment>
<evidence type="ECO:0000313" key="1">
    <source>
        <dbReference type="EMBL" id="CAH6719293.1"/>
    </source>
</evidence>
<protein>
    <submittedName>
        <fullName evidence="1">Pre-mRNA-splicing factor Prp46p</fullName>
    </submittedName>
</protein>
<organism evidence="1 2">
    <name type="scientific">[Candida] jaroonii</name>
    <dbReference type="NCBI Taxonomy" id="467808"/>
    <lineage>
        <taxon>Eukaryota</taxon>
        <taxon>Fungi</taxon>
        <taxon>Dikarya</taxon>
        <taxon>Ascomycota</taxon>
        <taxon>Saccharomycotina</taxon>
        <taxon>Pichiomycetes</taxon>
        <taxon>Debaryomycetaceae</taxon>
        <taxon>Yamadazyma</taxon>
    </lineage>
</organism>
<gene>
    <name evidence="1" type="ORF">CLIB1444_02S05204</name>
</gene>
<name>A0ACA9Y386_9ASCO</name>
<dbReference type="Proteomes" id="UP001152531">
    <property type="component" value="Unassembled WGS sequence"/>
</dbReference>
<dbReference type="EMBL" id="CALSDN010000002">
    <property type="protein sequence ID" value="CAH6719293.1"/>
    <property type="molecule type" value="Genomic_DNA"/>
</dbReference>
<sequence length="367" mass="41055">MHYQDLIDLEDPLIPPVDEASDAVYRASKLDFITSTNKQQPEEELSQEIEENHDESDKPKTTNWSLLRVIASAHTGWVRSLTVDPVTNKWFVTGGSDSLIKVWDLADSSLKATITGHIMAVRTTTVSSRFPYLFSGSEDRTVRCFDLERSNSPQGCEIRKYHGHVGSIFTMSLHPELDILVTGGSDAAARVWDIRSRVEVMTLVGHKNDITSIITSETEPQIITSSMDNTIRLWDIRKQSTALTITQHSKSIRAMIEHPKESTFTSSDSSGYIKQWLTTGDLLNEFKSPGIINTLAINHTNDNLFSGHHDGKFEIFDYKSGRSLQQSQTIPSPGSDQSSIYCSSFDLSGLRLFTGESDHSIKIWGQL</sequence>
<proteinExistence type="predicted"/>
<keyword evidence="2" id="KW-1185">Reference proteome</keyword>